<evidence type="ECO:0000256" key="10">
    <source>
        <dbReference type="ARBA" id="ARBA00023237"/>
    </source>
</evidence>
<evidence type="ECO:0000256" key="7">
    <source>
        <dbReference type="ARBA" id="ARBA00023077"/>
    </source>
</evidence>
<evidence type="ECO:0000256" key="13">
    <source>
        <dbReference type="SAM" id="SignalP"/>
    </source>
</evidence>
<dbReference type="Proteomes" id="UP000287865">
    <property type="component" value="Unassembled WGS sequence"/>
</dbReference>
<keyword evidence="5 11" id="KW-0812">Transmembrane</keyword>
<keyword evidence="19" id="KW-1185">Reference proteome</keyword>
<dbReference type="Pfam" id="PF00593">
    <property type="entry name" value="TonB_dep_Rec_b-barrel"/>
    <property type="match status" value="1"/>
</dbReference>
<keyword evidence="8 11" id="KW-0472">Membrane</keyword>
<dbReference type="NCBIfam" id="TIGR01785">
    <property type="entry name" value="TonB-hemin"/>
    <property type="match status" value="1"/>
</dbReference>
<dbReference type="EMBL" id="QLMD01000001">
    <property type="protein sequence ID" value="RAK01417.1"/>
    <property type="molecule type" value="Genomic_DNA"/>
</dbReference>
<evidence type="ECO:0000256" key="4">
    <source>
        <dbReference type="ARBA" id="ARBA00022452"/>
    </source>
</evidence>
<dbReference type="Gene3D" id="2.170.130.10">
    <property type="entry name" value="TonB-dependent receptor, plug domain"/>
    <property type="match status" value="1"/>
</dbReference>
<keyword evidence="4 11" id="KW-1134">Transmembrane beta strand</keyword>
<evidence type="ECO:0000313" key="19">
    <source>
        <dbReference type="Proteomes" id="UP000287865"/>
    </source>
</evidence>
<dbReference type="InterPro" id="IPR010949">
    <property type="entry name" value="TonB_Hb/transfer/lactofer_rcpt"/>
</dbReference>
<keyword evidence="6 13" id="KW-0732">Signal</keyword>
<evidence type="ECO:0000259" key="15">
    <source>
        <dbReference type="Pfam" id="PF07715"/>
    </source>
</evidence>
<feature type="domain" description="TonB-dependent receptor-like beta-barrel" evidence="14">
    <location>
        <begin position="253"/>
        <end position="667"/>
    </location>
</feature>
<comment type="caution">
    <text evidence="16">The sequence shown here is derived from an EMBL/GenBank/DDBJ whole genome shotgun (WGS) entry which is preliminary data.</text>
</comment>
<name>A0A327X392_9GAMM</name>
<dbReference type="InterPro" id="IPR012910">
    <property type="entry name" value="Plug_dom"/>
</dbReference>
<evidence type="ECO:0000256" key="5">
    <source>
        <dbReference type="ARBA" id="ARBA00022692"/>
    </source>
</evidence>
<dbReference type="GO" id="GO:0015232">
    <property type="term" value="F:heme transmembrane transporter activity"/>
    <property type="evidence" value="ECO:0007669"/>
    <property type="project" value="InterPro"/>
</dbReference>
<evidence type="ECO:0000256" key="8">
    <source>
        <dbReference type="ARBA" id="ARBA00023136"/>
    </source>
</evidence>
<evidence type="ECO:0000256" key="11">
    <source>
        <dbReference type="PROSITE-ProRule" id="PRU01360"/>
    </source>
</evidence>
<reference evidence="17 19" key="1">
    <citation type="journal article" date="2018" name="Front. Microbiol.">
        <title>Genome-Based Analysis Reveals the Taxonomy and Diversity of the Family Idiomarinaceae.</title>
        <authorList>
            <person name="Liu Y."/>
            <person name="Lai Q."/>
            <person name="Shao Z."/>
        </authorList>
    </citation>
    <scope>NUCLEOTIDE SEQUENCE [LARGE SCALE GENOMIC DNA]</scope>
    <source>
        <strain evidence="17 19">CF12-14</strain>
    </source>
</reference>
<gene>
    <name evidence="16" type="ORF">B0I24_10140</name>
    <name evidence="17" type="ORF">CWE07_00185</name>
</gene>
<dbReference type="InterPro" id="IPR000531">
    <property type="entry name" value="Beta-barrel_TonB"/>
</dbReference>
<dbReference type="InterPro" id="IPR011276">
    <property type="entry name" value="TonB_haem/Hb_rcpt"/>
</dbReference>
<keyword evidence="7 12" id="KW-0798">TonB box</keyword>
<dbReference type="PANTHER" id="PTHR30069:SF29">
    <property type="entry name" value="HEMOGLOBIN AND HEMOGLOBIN-HAPTOGLOBIN-BINDING PROTEIN 1-RELATED"/>
    <property type="match status" value="1"/>
</dbReference>
<dbReference type="SUPFAM" id="SSF56935">
    <property type="entry name" value="Porins"/>
    <property type="match status" value="1"/>
</dbReference>
<keyword evidence="9 16" id="KW-0675">Receptor</keyword>
<dbReference type="Proteomes" id="UP000249203">
    <property type="component" value="Unassembled WGS sequence"/>
</dbReference>
<evidence type="ECO:0000256" key="3">
    <source>
        <dbReference type="ARBA" id="ARBA00022448"/>
    </source>
</evidence>
<keyword evidence="3 11" id="KW-0813">Transport</keyword>
<dbReference type="InterPro" id="IPR037066">
    <property type="entry name" value="Plug_dom_sf"/>
</dbReference>
<feature type="chain" id="PRO_5016285757" evidence="13">
    <location>
        <begin position="28"/>
        <end position="705"/>
    </location>
</feature>
<organism evidence="16 18">
    <name type="scientific">Aliidiomarina maris</name>
    <dbReference type="NCBI Taxonomy" id="531312"/>
    <lineage>
        <taxon>Bacteria</taxon>
        <taxon>Pseudomonadati</taxon>
        <taxon>Pseudomonadota</taxon>
        <taxon>Gammaproteobacteria</taxon>
        <taxon>Alteromonadales</taxon>
        <taxon>Idiomarinaceae</taxon>
        <taxon>Aliidiomarina</taxon>
    </lineage>
</organism>
<dbReference type="InterPro" id="IPR036942">
    <property type="entry name" value="Beta-barrel_TonB_sf"/>
</dbReference>
<dbReference type="PANTHER" id="PTHR30069">
    <property type="entry name" value="TONB-DEPENDENT OUTER MEMBRANE RECEPTOR"/>
    <property type="match status" value="1"/>
</dbReference>
<dbReference type="NCBIfam" id="TIGR01786">
    <property type="entry name" value="TonB-hemlactrns"/>
    <property type="match status" value="1"/>
</dbReference>
<dbReference type="GO" id="GO:0009279">
    <property type="term" value="C:cell outer membrane"/>
    <property type="evidence" value="ECO:0007669"/>
    <property type="project" value="UniProtKB-SubCell"/>
</dbReference>
<evidence type="ECO:0000256" key="9">
    <source>
        <dbReference type="ARBA" id="ARBA00023170"/>
    </source>
</evidence>
<dbReference type="CDD" id="cd01347">
    <property type="entry name" value="ligand_gated_channel"/>
    <property type="match status" value="1"/>
</dbReference>
<feature type="signal peptide" evidence="13">
    <location>
        <begin position="1"/>
        <end position="27"/>
    </location>
</feature>
<evidence type="ECO:0000256" key="2">
    <source>
        <dbReference type="ARBA" id="ARBA00008143"/>
    </source>
</evidence>
<keyword evidence="10 11" id="KW-0998">Cell outer membrane</keyword>
<evidence type="ECO:0000313" key="17">
    <source>
        <dbReference type="EMBL" id="RUO28261.1"/>
    </source>
</evidence>
<protein>
    <submittedName>
        <fullName evidence="16">Hemoglobin/transferrin/lactoferrin receptor protein</fullName>
    </submittedName>
</protein>
<dbReference type="PROSITE" id="PS52016">
    <property type="entry name" value="TONB_DEPENDENT_REC_3"/>
    <property type="match status" value="1"/>
</dbReference>
<dbReference type="EMBL" id="PIPK01000001">
    <property type="protein sequence ID" value="RUO28261.1"/>
    <property type="molecule type" value="Genomic_DNA"/>
</dbReference>
<evidence type="ECO:0000256" key="6">
    <source>
        <dbReference type="ARBA" id="ARBA00022729"/>
    </source>
</evidence>
<evidence type="ECO:0000256" key="12">
    <source>
        <dbReference type="RuleBase" id="RU003357"/>
    </source>
</evidence>
<evidence type="ECO:0000313" key="16">
    <source>
        <dbReference type="EMBL" id="RAK01417.1"/>
    </source>
</evidence>
<dbReference type="GO" id="GO:0044718">
    <property type="term" value="P:siderophore transmembrane transport"/>
    <property type="evidence" value="ECO:0007669"/>
    <property type="project" value="TreeGrafter"/>
</dbReference>
<evidence type="ECO:0000313" key="18">
    <source>
        <dbReference type="Proteomes" id="UP000249203"/>
    </source>
</evidence>
<feature type="domain" description="TonB-dependent receptor plug" evidence="15">
    <location>
        <begin position="54"/>
        <end position="162"/>
    </location>
</feature>
<evidence type="ECO:0000259" key="14">
    <source>
        <dbReference type="Pfam" id="PF00593"/>
    </source>
</evidence>
<sequence length="705" mass="78582">MSVSRLVHLPFLTLSTLALFVHQQAYAADTPDTSTQASVDDVIVVTGSRIEQQLKDVAGAVSVVERDTIERQVSTDIGDIFRYDPSITSTGASGSAQTLSVRGIGGNRVMYIKDGRRMNDAYEGGGGFLIGRGYLDVQQVQRVEVAKAAASPLYGSDGLGGIIVVTTPDPSDLLQQDDSYARVSAGYRSVNNEYFSALQTAWRHGDWQSMVALSYRNGDETQNYEETLPEYSFDAWSILAKTERAIAADQQLKFTVDHYQQDNQQILAAQTNETDVSDRQTALSVDYEAAISRAWADHISAQVYVSQYRQRSDQIVPGGSGAGAYTDFNDYRFDQDIWGARWQAVKSVNGTALSHQFVYGFDLDHLDTARPRFKTRVMADGTVSQDNQAQASFPGAETWLGGMFMQNNARLDATNTQFIAGLRADIYHMTPKDDDLYDQDQMSRIRETALSPKLGVMQAINDNTNVYLQYARGFRIPPHDQAYQSHGVEPFYVIQPNPDLNPETSDSFELGVKSFNGPLNYTVAAFYTDFTDFIDAQLIATEPTMIPGVNRSVFQFQNIESAYIYGAEMSAQYRFDSPWQLNAALTWTSGKDDSTDTYLTSISPWRGNLQLRYEALQWYAAAAVQAASSMRRVPDEDNATAAGWATFDLLAGYEWDNWQLNVSLQNLTDKRYVPYELVAGQSQTTSVEQYSQPGRHAALRLTYQF</sequence>
<comment type="similarity">
    <text evidence="2">Belongs to the TonB-dependent receptor family. Hemoglobin/haptoglobin binding protein subfamily.</text>
</comment>
<dbReference type="InterPro" id="IPR039426">
    <property type="entry name" value="TonB-dep_rcpt-like"/>
</dbReference>
<comment type="subcellular location">
    <subcellularLocation>
        <location evidence="1 11">Cell outer membrane</location>
        <topology evidence="1 11">Multi-pass membrane protein</topology>
    </subcellularLocation>
</comment>
<dbReference type="OrthoDB" id="9764669at2"/>
<dbReference type="Gene3D" id="2.40.170.20">
    <property type="entry name" value="TonB-dependent receptor, beta-barrel domain"/>
    <property type="match status" value="1"/>
</dbReference>
<dbReference type="Pfam" id="PF07715">
    <property type="entry name" value="Plug"/>
    <property type="match status" value="1"/>
</dbReference>
<reference evidence="16 18" key="2">
    <citation type="submission" date="2018-06" db="EMBL/GenBank/DDBJ databases">
        <title>Genomic Encyclopedia of Type Strains, Phase III (KMG-III): the genomes of soil and plant-associated and newly described type strains.</title>
        <authorList>
            <person name="Whitman W."/>
        </authorList>
    </citation>
    <scope>NUCLEOTIDE SEQUENCE [LARGE SCALE GENOMIC DNA]</scope>
    <source>
        <strain evidence="16 18">CGMCC 1.15366</strain>
    </source>
</reference>
<dbReference type="GO" id="GO:0015344">
    <property type="term" value="F:siderophore uptake transmembrane transporter activity"/>
    <property type="evidence" value="ECO:0007669"/>
    <property type="project" value="TreeGrafter"/>
</dbReference>
<evidence type="ECO:0000256" key="1">
    <source>
        <dbReference type="ARBA" id="ARBA00004571"/>
    </source>
</evidence>
<dbReference type="AlphaFoldDB" id="A0A327X392"/>
<dbReference type="RefSeq" id="WP_111567917.1">
    <property type="nucleotide sequence ID" value="NZ_PIPK01000001.1"/>
</dbReference>
<proteinExistence type="inferred from homology"/>
<accession>A0A327X392</accession>